<dbReference type="AlphaFoldDB" id="A0A8J5GEW7"/>
<organism evidence="1 2">
    <name type="scientific">Zingiber officinale</name>
    <name type="common">Ginger</name>
    <name type="synonym">Amomum zingiber</name>
    <dbReference type="NCBI Taxonomy" id="94328"/>
    <lineage>
        <taxon>Eukaryota</taxon>
        <taxon>Viridiplantae</taxon>
        <taxon>Streptophyta</taxon>
        <taxon>Embryophyta</taxon>
        <taxon>Tracheophyta</taxon>
        <taxon>Spermatophyta</taxon>
        <taxon>Magnoliopsida</taxon>
        <taxon>Liliopsida</taxon>
        <taxon>Zingiberales</taxon>
        <taxon>Zingiberaceae</taxon>
        <taxon>Zingiber</taxon>
    </lineage>
</organism>
<dbReference type="EMBL" id="JACMSC010000010">
    <property type="protein sequence ID" value="KAG6504410.1"/>
    <property type="molecule type" value="Genomic_DNA"/>
</dbReference>
<gene>
    <name evidence="1" type="ORF">ZIOFF_036743</name>
</gene>
<name>A0A8J5GEW7_ZINOF</name>
<dbReference type="Proteomes" id="UP000734854">
    <property type="component" value="Unassembled WGS sequence"/>
</dbReference>
<reference evidence="1 2" key="1">
    <citation type="submission" date="2020-08" db="EMBL/GenBank/DDBJ databases">
        <title>Plant Genome Project.</title>
        <authorList>
            <person name="Zhang R.-G."/>
        </authorList>
    </citation>
    <scope>NUCLEOTIDE SEQUENCE [LARGE SCALE GENOMIC DNA]</scope>
    <source>
        <tissue evidence="1">Rhizome</tissue>
    </source>
</reference>
<keyword evidence="2" id="KW-1185">Reference proteome</keyword>
<proteinExistence type="predicted"/>
<accession>A0A8J5GEW7</accession>
<protein>
    <submittedName>
        <fullName evidence="1">Uncharacterized protein</fullName>
    </submittedName>
</protein>
<evidence type="ECO:0000313" key="1">
    <source>
        <dbReference type="EMBL" id="KAG6504410.1"/>
    </source>
</evidence>
<evidence type="ECO:0000313" key="2">
    <source>
        <dbReference type="Proteomes" id="UP000734854"/>
    </source>
</evidence>
<sequence length="76" mass="8045">MKSVAILVSADARGDAGGALQVGSALASKQEEVKRLTGGKIKNKGPTEKEQIDVQGNIAYDIVEFITETLVRCITI</sequence>
<comment type="caution">
    <text evidence="1">The sequence shown here is derived from an EMBL/GenBank/DDBJ whole genome shotgun (WGS) entry which is preliminary data.</text>
</comment>